<feature type="transmembrane region" description="Helical" evidence="1">
    <location>
        <begin position="88"/>
        <end position="106"/>
    </location>
</feature>
<organism evidence="2 3">
    <name type="scientific">Candidatus Faeciplasma avium</name>
    <dbReference type="NCBI Taxonomy" id="2840798"/>
    <lineage>
        <taxon>Bacteria</taxon>
        <taxon>Bacillati</taxon>
        <taxon>Bacillota</taxon>
        <taxon>Clostridia</taxon>
        <taxon>Eubacteriales</taxon>
        <taxon>Oscillospiraceae</taxon>
        <taxon>Oscillospiraceae incertae sedis</taxon>
        <taxon>Candidatus Faeciplasma</taxon>
    </lineage>
</organism>
<feature type="transmembrane region" description="Helical" evidence="1">
    <location>
        <begin position="61"/>
        <end position="81"/>
    </location>
</feature>
<keyword evidence="1" id="KW-0472">Membrane</keyword>
<sequence length="164" mass="18658">MRKNNEAADRPVQTGYKRYSDNKLTIGMKILFSLVYAWSCFFWGGVTVINFYWFMPQEAHLASGFLIGDIFITLGLIACWLRCYILQFPLNVIGGSIYLVNAGEMIDNSAKTVFTPSFELRYMPVAIILILSLCLLVLQLISFFAKRSQAKEEYNNRPSGSILD</sequence>
<reference evidence="2" key="1">
    <citation type="submission" date="2020-10" db="EMBL/GenBank/DDBJ databases">
        <authorList>
            <person name="Gilroy R."/>
        </authorList>
    </citation>
    <scope>NUCLEOTIDE SEQUENCE</scope>
    <source>
        <strain evidence="2">1370</strain>
    </source>
</reference>
<evidence type="ECO:0000313" key="3">
    <source>
        <dbReference type="Proteomes" id="UP000823960"/>
    </source>
</evidence>
<dbReference type="Proteomes" id="UP000823960">
    <property type="component" value="Unassembled WGS sequence"/>
</dbReference>
<feature type="transmembrane region" description="Helical" evidence="1">
    <location>
        <begin position="126"/>
        <end position="145"/>
    </location>
</feature>
<evidence type="ECO:0000313" key="2">
    <source>
        <dbReference type="EMBL" id="HIV10234.1"/>
    </source>
</evidence>
<accession>A0A9D1NP04</accession>
<protein>
    <submittedName>
        <fullName evidence="2">Uncharacterized protein</fullName>
    </submittedName>
</protein>
<name>A0A9D1NP04_9FIRM</name>
<evidence type="ECO:0000256" key="1">
    <source>
        <dbReference type="SAM" id="Phobius"/>
    </source>
</evidence>
<keyword evidence="1" id="KW-0812">Transmembrane</keyword>
<feature type="transmembrane region" description="Helical" evidence="1">
    <location>
        <begin position="30"/>
        <end position="55"/>
    </location>
</feature>
<keyword evidence="1" id="KW-1133">Transmembrane helix</keyword>
<comment type="caution">
    <text evidence="2">The sequence shown here is derived from an EMBL/GenBank/DDBJ whole genome shotgun (WGS) entry which is preliminary data.</text>
</comment>
<reference evidence="2" key="2">
    <citation type="journal article" date="2021" name="PeerJ">
        <title>Extensive microbial diversity within the chicken gut microbiome revealed by metagenomics and culture.</title>
        <authorList>
            <person name="Gilroy R."/>
            <person name="Ravi A."/>
            <person name="Getino M."/>
            <person name="Pursley I."/>
            <person name="Horton D.L."/>
            <person name="Alikhan N.F."/>
            <person name="Baker D."/>
            <person name="Gharbi K."/>
            <person name="Hall N."/>
            <person name="Watson M."/>
            <person name="Adriaenssens E.M."/>
            <person name="Foster-Nyarko E."/>
            <person name="Jarju S."/>
            <person name="Secka A."/>
            <person name="Antonio M."/>
            <person name="Oren A."/>
            <person name="Chaudhuri R.R."/>
            <person name="La Ragione R."/>
            <person name="Hildebrand F."/>
            <person name="Pallen M.J."/>
        </authorList>
    </citation>
    <scope>NUCLEOTIDE SEQUENCE</scope>
    <source>
        <strain evidence="2">1370</strain>
    </source>
</reference>
<gene>
    <name evidence="2" type="ORF">IAD28_00860</name>
</gene>
<dbReference type="AlphaFoldDB" id="A0A9D1NP04"/>
<dbReference type="EMBL" id="DVOL01000011">
    <property type="protein sequence ID" value="HIV10234.1"/>
    <property type="molecule type" value="Genomic_DNA"/>
</dbReference>
<proteinExistence type="predicted"/>